<feature type="chain" id="PRO_5032358650" evidence="1">
    <location>
        <begin position="24"/>
        <end position="221"/>
    </location>
</feature>
<protein>
    <submittedName>
        <fullName evidence="3">Membrane integrity-associated transporter subunit PqiC</fullName>
    </submittedName>
</protein>
<dbReference type="Gene3D" id="3.40.50.10610">
    <property type="entry name" value="ABC-type transport auxiliary lipoprotein component"/>
    <property type="match status" value="1"/>
</dbReference>
<dbReference type="Pfam" id="PF03886">
    <property type="entry name" value="ABC_trans_aux"/>
    <property type="match status" value="1"/>
</dbReference>
<dbReference type="EMBL" id="JABZEO010000002">
    <property type="protein sequence ID" value="NVZ08318.1"/>
    <property type="molecule type" value="Genomic_DNA"/>
</dbReference>
<evidence type="ECO:0000259" key="2">
    <source>
        <dbReference type="Pfam" id="PF03886"/>
    </source>
</evidence>
<keyword evidence="1" id="KW-0732">Signal</keyword>
<dbReference type="Proteomes" id="UP000592294">
    <property type="component" value="Unassembled WGS sequence"/>
</dbReference>
<feature type="signal peptide" evidence="1">
    <location>
        <begin position="1"/>
        <end position="23"/>
    </location>
</feature>
<organism evidence="3 4">
    <name type="scientific">Allochromatium humboldtianum</name>
    <dbReference type="NCBI Taxonomy" id="504901"/>
    <lineage>
        <taxon>Bacteria</taxon>
        <taxon>Pseudomonadati</taxon>
        <taxon>Pseudomonadota</taxon>
        <taxon>Gammaproteobacteria</taxon>
        <taxon>Chromatiales</taxon>
        <taxon>Chromatiaceae</taxon>
        <taxon>Allochromatium</taxon>
    </lineage>
</organism>
<feature type="domain" description="ABC-type transport auxiliary lipoprotein component" evidence="2">
    <location>
        <begin position="57"/>
        <end position="202"/>
    </location>
</feature>
<accession>A0A850R4M5</accession>
<dbReference type="InterPro" id="IPR005586">
    <property type="entry name" value="ABC_trans_aux"/>
</dbReference>
<evidence type="ECO:0000256" key="1">
    <source>
        <dbReference type="SAM" id="SignalP"/>
    </source>
</evidence>
<gene>
    <name evidence="3" type="ORF">HW932_03485</name>
</gene>
<dbReference type="SUPFAM" id="SSF159594">
    <property type="entry name" value="XCC0632-like"/>
    <property type="match status" value="1"/>
</dbReference>
<keyword evidence="4" id="KW-1185">Reference proteome</keyword>
<dbReference type="RefSeq" id="WP_176975103.1">
    <property type="nucleotide sequence ID" value="NZ_JABZEO010000002.1"/>
</dbReference>
<name>A0A850R4M5_9GAMM</name>
<evidence type="ECO:0000313" key="4">
    <source>
        <dbReference type="Proteomes" id="UP000592294"/>
    </source>
</evidence>
<evidence type="ECO:0000313" key="3">
    <source>
        <dbReference type="EMBL" id="NVZ08318.1"/>
    </source>
</evidence>
<dbReference type="AlphaFoldDB" id="A0A850R4M5"/>
<reference evidence="3 4" key="1">
    <citation type="submission" date="2020-06" db="EMBL/GenBank/DDBJ databases">
        <title>Whole-genome sequence of Allochromatium humboldtianum DSM 21881, type strain.</title>
        <authorList>
            <person name="Kyndt J.A."/>
            <person name="Meyer T.E."/>
        </authorList>
    </citation>
    <scope>NUCLEOTIDE SEQUENCE [LARGE SCALE GENOMIC DNA]</scope>
    <source>
        <strain evidence="3 4">DSM 21881</strain>
    </source>
</reference>
<comment type="caution">
    <text evidence="3">The sequence shown here is derived from an EMBL/GenBank/DDBJ whole genome shotgun (WGS) entry which is preliminary data.</text>
</comment>
<proteinExistence type="predicted"/>
<sequence length="221" mass="24422">MTLSLARWIPLSLALSIGLPGCASTPPSNFYTLAPIPAFEAKPSSVGREGRDDRLEEELAIGLGPVTFPLFLDRPQIVSRASANRLAIDELERWGGTLQDDFLRVWSENLALLTGSSRILILPSEIRYPLDVRLSAEILAFEGTAEGQAELRVRWSVLEPNLDQVLLARESRYQRAIAQPGDTQALLAALSLTLADFSREVAEALRHILVQREWIGTQSVH</sequence>